<evidence type="ECO:0000313" key="1">
    <source>
        <dbReference type="EMBL" id="SBT32571.1"/>
    </source>
</evidence>
<dbReference type="Pfam" id="PF05795">
    <property type="entry name" value="Plasmodium_Vir"/>
    <property type="match status" value="1"/>
</dbReference>
<dbReference type="EMBL" id="FLRE01001594">
    <property type="protein sequence ID" value="SBT56834.1"/>
    <property type="molecule type" value="Genomic_DNA"/>
</dbReference>
<dbReference type="InterPro" id="IPR008780">
    <property type="entry name" value="Plasmodium_Vir"/>
</dbReference>
<evidence type="ECO:0000313" key="4">
    <source>
        <dbReference type="Proteomes" id="UP000078555"/>
    </source>
</evidence>
<proteinExistence type="predicted"/>
<dbReference type="Proteomes" id="UP000078555">
    <property type="component" value="Unassembled WGS sequence"/>
</dbReference>
<gene>
    <name evidence="1" type="ORF">POVWA1_012770</name>
    <name evidence="2" type="ORF">POVWA2_075510</name>
</gene>
<dbReference type="Proteomes" id="UP000078550">
    <property type="component" value="Unassembled WGS sequence"/>
</dbReference>
<evidence type="ECO:0000313" key="2">
    <source>
        <dbReference type="EMBL" id="SBT56834.1"/>
    </source>
</evidence>
<name>A0A1A8YMH7_PLAOA</name>
<sequence>MVCSDDSPEEEYKFFEYIYDYINYEALLEQKEINNSFNLDYSFIESLNSEKVRELTAIANKLIYLNDLLFNTSDRKVSNDDYNHDYLNFWLNQQINEIDSDSFCKKSFYQYFKSRNRTNVNLIKLNSKIHDIEENELKAMNALYNLYKNFSKLNEKIKEINPKEEECIRYAKQCVEDYEKLKDKCTGDRTKFCNILTKFKNKYEEISLCQYKFINWRKEKLPSLTKDSDELLLDCKPTGNSVDTEATQEHVGPVHNEDHSDIDVHNITAGTVATLGISFICFILYRFTSFGPWLYSRISKNENILENLDEEMNHFSHTSEFEYKNSDIAYNIAYNSV</sequence>
<evidence type="ECO:0000313" key="3">
    <source>
        <dbReference type="Proteomes" id="UP000078550"/>
    </source>
</evidence>
<accession>A0A1A8YMH7</accession>
<reference evidence="3" key="1">
    <citation type="submission" date="2016-05" db="EMBL/GenBank/DDBJ databases">
        <authorList>
            <person name="Naeem Raeece"/>
        </authorList>
    </citation>
    <scope>NUCLEOTIDE SEQUENCE [LARGE SCALE GENOMIC DNA]</scope>
</reference>
<organism evidence="1 4">
    <name type="scientific">Plasmodium ovale wallikeri</name>
    <dbReference type="NCBI Taxonomy" id="864142"/>
    <lineage>
        <taxon>Eukaryota</taxon>
        <taxon>Sar</taxon>
        <taxon>Alveolata</taxon>
        <taxon>Apicomplexa</taxon>
        <taxon>Aconoidasida</taxon>
        <taxon>Haemosporida</taxon>
        <taxon>Plasmodiidae</taxon>
        <taxon>Plasmodium</taxon>
        <taxon>Plasmodium (Plasmodium)</taxon>
    </lineage>
</organism>
<reference evidence="1" key="3">
    <citation type="submission" date="2016-05" db="EMBL/GenBank/DDBJ databases">
        <authorList>
            <person name="Lavstsen T."/>
            <person name="Jespersen J.S."/>
        </authorList>
    </citation>
    <scope>NUCLEOTIDE SEQUENCE [LARGE SCALE GENOMIC DNA]</scope>
</reference>
<dbReference type="EMBL" id="FLRD01000040">
    <property type="protein sequence ID" value="SBT32571.1"/>
    <property type="molecule type" value="Genomic_DNA"/>
</dbReference>
<reference evidence="4" key="2">
    <citation type="submission" date="2016-05" db="EMBL/GenBank/DDBJ databases">
        <authorList>
            <person name="Naeem R."/>
        </authorList>
    </citation>
    <scope>NUCLEOTIDE SEQUENCE [LARGE SCALE GENOMIC DNA]</scope>
</reference>
<protein>
    <submittedName>
        <fullName evidence="1">PIR Superfamily Protein</fullName>
    </submittedName>
</protein>
<dbReference type="AlphaFoldDB" id="A0A1A8YMH7"/>
<keyword evidence="4" id="KW-1185">Reference proteome</keyword>